<comment type="caution">
    <text evidence="1">The sequence shown here is derived from an EMBL/GenBank/DDBJ whole genome shotgun (WGS) entry which is preliminary data.</text>
</comment>
<dbReference type="Proteomes" id="UP000640509">
    <property type="component" value="Unassembled WGS sequence"/>
</dbReference>
<evidence type="ECO:0000313" key="1">
    <source>
        <dbReference type="EMBL" id="GGF80811.1"/>
    </source>
</evidence>
<sequence>MKFSAPYGRWKKQSNFGTAALKVARFVRNRQQSRRPCYTPGTRLETRETLPAAEVAFGLARPPNVEMAQTEEQPFDIIGEATKPAARAGPSANQMLFGIYVLS</sequence>
<accession>A0ABQ1VMA2</accession>
<organism evidence="1 2">
    <name type="scientific">Paracoccus acridae</name>
    <dbReference type="NCBI Taxonomy" id="1795310"/>
    <lineage>
        <taxon>Bacteria</taxon>
        <taxon>Pseudomonadati</taxon>
        <taxon>Pseudomonadota</taxon>
        <taxon>Alphaproteobacteria</taxon>
        <taxon>Rhodobacterales</taxon>
        <taxon>Paracoccaceae</taxon>
        <taxon>Paracoccus</taxon>
    </lineage>
</organism>
<evidence type="ECO:0000313" key="2">
    <source>
        <dbReference type="Proteomes" id="UP000640509"/>
    </source>
</evidence>
<proteinExistence type="predicted"/>
<protein>
    <submittedName>
        <fullName evidence="1">Uncharacterized protein</fullName>
    </submittedName>
</protein>
<dbReference type="EMBL" id="BMIV01000030">
    <property type="protein sequence ID" value="GGF80811.1"/>
    <property type="molecule type" value="Genomic_DNA"/>
</dbReference>
<keyword evidence="2" id="KW-1185">Reference proteome</keyword>
<gene>
    <name evidence="1" type="ORF">GCM10011402_36750</name>
</gene>
<reference evidence="2" key="1">
    <citation type="journal article" date="2019" name="Int. J. Syst. Evol. Microbiol.">
        <title>The Global Catalogue of Microorganisms (GCM) 10K type strain sequencing project: providing services to taxonomists for standard genome sequencing and annotation.</title>
        <authorList>
            <consortium name="The Broad Institute Genomics Platform"/>
            <consortium name="The Broad Institute Genome Sequencing Center for Infectious Disease"/>
            <person name="Wu L."/>
            <person name="Ma J."/>
        </authorList>
    </citation>
    <scope>NUCLEOTIDE SEQUENCE [LARGE SCALE GENOMIC DNA]</scope>
    <source>
        <strain evidence="2">CGMCC 1.15419</strain>
    </source>
</reference>
<name>A0ABQ1VMA2_9RHOB</name>